<dbReference type="InterPro" id="IPR015424">
    <property type="entry name" value="PyrdxlP-dep_Trfase"/>
</dbReference>
<sequence>MKEHFLIDPSYKNLNHGSFGTYPQPIQTALRHFQTLAEARTDPYLRNTQPRLLASSRAAIASLLNVPANTCVLVKNATTGVNTVLHNLPLGPTDAIVYFDTVYGAVEKALVWLAETRGVQLRKVEYVLPLRPEELVRRFTQTVQNARREGLTVKVGVFDTIVSNPGVRFPFEELVEACREEGVWSLVDAAHGVGQIELDLGKLRPDFLTSNCHKWLYVPRGCAVLYVPIHNQHLIRTTLPTSWGFIPLPTSTATAASTMKIADPRTAFEQLFDFVATTDDAAYLCIPAAIKFRQEVCGGEQRIQAYLVQLANEGADAVAALLGTEVMQEPGLKAGEKSRLRDCALATVRLPVSVVGEGEGEEENVQTPDAIRVSPQQAALAAQWFQTQLMDEHDTFVPVFRHGASLWTRLSAQVYLEKGDFEWLGGVLRELCGKLEREQEEILRC</sequence>
<dbReference type="SUPFAM" id="SSF53383">
    <property type="entry name" value="PLP-dependent transferases"/>
    <property type="match status" value="1"/>
</dbReference>
<comment type="caution">
    <text evidence="3">The sequence shown here is derived from an EMBL/GenBank/DDBJ whole genome shotgun (WGS) entry which is preliminary data.</text>
</comment>
<accession>A0AAD4CS22</accession>
<evidence type="ECO:0000313" key="3">
    <source>
        <dbReference type="EMBL" id="KAF9890672.1"/>
    </source>
</evidence>
<evidence type="ECO:0000313" key="4">
    <source>
        <dbReference type="Proteomes" id="UP001194746"/>
    </source>
</evidence>
<dbReference type="InterPro" id="IPR015421">
    <property type="entry name" value="PyrdxlP-dep_Trfase_major"/>
</dbReference>
<dbReference type="EMBL" id="VCAU01000024">
    <property type="protein sequence ID" value="KAF9890672.1"/>
    <property type="molecule type" value="Genomic_DNA"/>
</dbReference>
<feature type="domain" description="Aminotransferase class V" evidence="2">
    <location>
        <begin position="48"/>
        <end position="229"/>
    </location>
</feature>
<dbReference type="InterPro" id="IPR015422">
    <property type="entry name" value="PyrdxlP-dep_Trfase_small"/>
</dbReference>
<dbReference type="Proteomes" id="UP001194746">
    <property type="component" value="Unassembled WGS sequence"/>
</dbReference>
<dbReference type="InterPro" id="IPR000192">
    <property type="entry name" value="Aminotrans_V_dom"/>
</dbReference>
<dbReference type="PANTHER" id="PTHR43092:SF2">
    <property type="entry name" value="HERCYNYLCYSTEINE SULFOXIDE LYASE"/>
    <property type="match status" value="1"/>
</dbReference>
<reference evidence="3" key="2">
    <citation type="submission" date="2020-02" db="EMBL/GenBank/DDBJ databases">
        <authorList>
            <person name="Gilchrist C.L.M."/>
            <person name="Chooi Y.-H."/>
        </authorList>
    </citation>
    <scope>NUCLEOTIDE SEQUENCE</scope>
    <source>
        <strain evidence="3">MST-FP2251</strain>
    </source>
</reference>
<dbReference type="AlphaFoldDB" id="A0AAD4CS22"/>
<reference evidence="3" key="1">
    <citation type="journal article" date="2019" name="Beilstein J. Org. Chem.">
        <title>Nanangenines: drimane sesquiterpenoids as the dominant metabolite cohort of a novel Australian fungus, Aspergillus nanangensis.</title>
        <authorList>
            <person name="Lacey H.J."/>
            <person name="Gilchrist C.L.M."/>
            <person name="Crombie A."/>
            <person name="Kalaitzis J.A."/>
            <person name="Vuong D."/>
            <person name="Rutledge P.J."/>
            <person name="Turner P."/>
            <person name="Pitt J.I."/>
            <person name="Lacey E."/>
            <person name="Chooi Y.H."/>
            <person name="Piggott A.M."/>
        </authorList>
    </citation>
    <scope>NUCLEOTIDE SEQUENCE</scope>
    <source>
        <strain evidence="3">MST-FP2251</strain>
    </source>
</reference>
<proteinExistence type="predicted"/>
<evidence type="ECO:0000259" key="2">
    <source>
        <dbReference type="Pfam" id="PF00266"/>
    </source>
</evidence>
<name>A0AAD4CS22_ASPNN</name>
<dbReference type="Gene3D" id="3.40.640.10">
    <property type="entry name" value="Type I PLP-dependent aspartate aminotransferase-like (Major domain)"/>
    <property type="match status" value="1"/>
</dbReference>
<dbReference type="Pfam" id="PF00266">
    <property type="entry name" value="Aminotran_5"/>
    <property type="match status" value="1"/>
</dbReference>
<keyword evidence="4" id="KW-1185">Reference proteome</keyword>
<protein>
    <recommendedName>
        <fullName evidence="2">Aminotransferase class V domain-containing protein</fullName>
    </recommendedName>
</protein>
<dbReference type="PANTHER" id="PTHR43092">
    <property type="entry name" value="L-CYSTEINE DESULFHYDRASE"/>
    <property type="match status" value="1"/>
</dbReference>
<gene>
    <name evidence="3" type="ORF">FE257_005538</name>
</gene>
<dbReference type="Gene3D" id="3.90.1150.10">
    <property type="entry name" value="Aspartate Aminotransferase, domain 1"/>
    <property type="match status" value="1"/>
</dbReference>
<evidence type="ECO:0000256" key="1">
    <source>
        <dbReference type="ARBA" id="ARBA00022898"/>
    </source>
</evidence>
<keyword evidence="1" id="KW-0663">Pyridoxal phosphate</keyword>
<organism evidence="3 4">
    <name type="scientific">Aspergillus nanangensis</name>
    <dbReference type="NCBI Taxonomy" id="2582783"/>
    <lineage>
        <taxon>Eukaryota</taxon>
        <taxon>Fungi</taxon>
        <taxon>Dikarya</taxon>
        <taxon>Ascomycota</taxon>
        <taxon>Pezizomycotina</taxon>
        <taxon>Eurotiomycetes</taxon>
        <taxon>Eurotiomycetidae</taxon>
        <taxon>Eurotiales</taxon>
        <taxon>Aspergillaceae</taxon>
        <taxon>Aspergillus</taxon>
        <taxon>Aspergillus subgen. Circumdati</taxon>
    </lineage>
</organism>